<dbReference type="HAMAP" id="MF_01867">
    <property type="entry name" value="BshC"/>
    <property type="match status" value="1"/>
</dbReference>
<evidence type="ECO:0000256" key="2">
    <source>
        <dbReference type="HAMAP-Rule" id="MF_01867"/>
    </source>
</evidence>
<dbReference type="Proteomes" id="UP000465062">
    <property type="component" value="Chromosome"/>
</dbReference>
<organism evidence="5 6">
    <name type="scientific">Rossellomorea vietnamensis</name>
    <dbReference type="NCBI Taxonomy" id="218284"/>
    <lineage>
        <taxon>Bacteria</taxon>
        <taxon>Bacillati</taxon>
        <taxon>Bacillota</taxon>
        <taxon>Bacilli</taxon>
        <taxon>Bacillales</taxon>
        <taxon>Bacillaceae</taxon>
        <taxon>Rossellomorea</taxon>
    </lineage>
</organism>
<evidence type="ECO:0000259" key="3">
    <source>
        <dbReference type="Pfam" id="PF10079"/>
    </source>
</evidence>
<dbReference type="AlphaFoldDB" id="A0A6I6UEG8"/>
<comment type="function">
    <text evidence="2">Involved in bacillithiol (BSH) biosynthesis. May catalyze the last step of the pathway, the addition of cysteine to glucosamine malate (GlcN-Mal) to generate BSH.</text>
</comment>
<dbReference type="EC" id="6.-.-.-" evidence="2"/>
<dbReference type="InterPro" id="IPR011199">
    <property type="entry name" value="Bacillithiol_biosynth_BshC"/>
</dbReference>
<evidence type="ECO:0000313" key="6">
    <source>
        <dbReference type="Proteomes" id="UP000465062"/>
    </source>
</evidence>
<feature type="domain" description="Bacillithiol biosynthesis BshC N-terminal Rossmann-like" evidence="3">
    <location>
        <begin position="20"/>
        <end position="397"/>
    </location>
</feature>
<dbReference type="EMBL" id="CP047394">
    <property type="protein sequence ID" value="QHE61204.1"/>
    <property type="molecule type" value="Genomic_DNA"/>
</dbReference>
<dbReference type="InterPro" id="IPR055398">
    <property type="entry name" value="Rossmann-like_BshC"/>
</dbReference>
<accession>A0A6I6UEG8</accession>
<reference evidence="5 6" key="1">
    <citation type="submission" date="2019-06" db="EMBL/GenBank/DDBJ databases">
        <title>An operon consisting of a P-type ATPase gene and a transcriptional regular gene given the different cadmium resistance in Bacillus vietamensis 151-6 and Bacillus marisflavi 151-25.</title>
        <authorList>
            <person name="Yu X."/>
        </authorList>
    </citation>
    <scope>NUCLEOTIDE SEQUENCE [LARGE SCALE GENOMIC DNA]</scope>
    <source>
        <strain evidence="5 6">151-6</strain>
    </source>
</reference>
<dbReference type="InterPro" id="IPR055399">
    <property type="entry name" value="CC_BshC"/>
</dbReference>
<dbReference type="GO" id="GO:0016874">
    <property type="term" value="F:ligase activity"/>
    <property type="evidence" value="ECO:0007669"/>
    <property type="project" value="UniProtKB-UniRule"/>
</dbReference>
<protein>
    <recommendedName>
        <fullName evidence="2">Putative cysteine ligase BshC</fullName>
        <ecNumber evidence="2">6.-.-.-</ecNumber>
    </recommendedName>
</protein>
<dbReference type="Pfam" id="PF24850">
    <property type="entry name" value="CC_BshC"/>
    <property type="match status" value="1"/>
</dbReference>
<gene>
    <name evidence="2 5" type="primary">bshC</name>
    <name evidence="5" type="ORF">FHE72_09310</name>
</gene>
<sequence>MWNDILIVRISRARKGVIHMELESLNIPAINQFASKYLKQEEPVTSFFHYNINNPSVYEERMKDLESRTFPREGLSECISSYMKGLPSSDKVEKALEKLRDNAVTVVAGQQAGLLTGPLYTIHKIISVIQLARQQEARLKHPVVPVFWIAGEDHDYQEVNHIYVEKGSKLEKVGYPERVLEKKMTSHITYSNSMMKKWLDDILVALGETEHSKQLSEELHQMIDEEESIVRFFAHIVMSLFKDFGLLVIDSSHPQLRKLEAVHFHHLIENSQSITDAVLLQQRDIRESGFHTQLEISPSAANLFLQVQNERALLDRDGDTFFEKNSGNTYSSVELLSILEKSPESFSNNVVTRPMMQEWLFPNLAFIAGPGEIAYWGELKRAFEYVDLKMPPVVPRLNITIVERDINKRIEDLQLSLHGVITEGVATARDAFWKSLERPGIEKELKSIQDELDRRYEEIRKQAVSIDQGLNPILDKNLEFHHGQFDYLRKKIDKALKDKHSLIFTQFTKVENSIRPNEGPQERTWNVLYFLNKYGPTFIRDLTALDYSFDGTHKVIYI</sequence>
<keyword evidence="1 2" id="KW-0436">Ligase</keyword>
<dbReference type="NCBIfam" id="TIGR03998">
    <property type="entry name" value="thiol_BshC"/>
    <property type="match status" value="1"/>
</dbReference>
<dbReference type="KEGG" id="bvq:FHE72_09310"/>
<proteinExistence type="inferred from homology"/>
<dbReference type="Pfam" id="PF10079">
    <property type="entry name" value="Rossmann-like_BshC"/>
    <property type="match status" value="1"/>
</dbReference>
<evidence type="ECO:0000259" key="4">
    <source>
        <dbReference type="Pfam" id="PF24850"/>
    </source>
</evidence>
<feature type="domain" description="Bacillithiol biosynthesis BshC C-terminal coiled-coil" evidence="4">
    <location>
        <begin position="399"/>
        <end position="558"/>
    </location>
</feature>
<dbReference type="PIRSF" id="PIRSF012535">
    <property type="entry name" value="UCP012535"/>
    <property type="match status" value="1"/>
</dbReference>
<evidence type="ECO:0000313" key="5">
    <source>
        <dbReference type="EMBL" id="QHE61204.1"/>
    </source>
</evidence>
<comment type="similarity">
    <text evidence="2">Belongs to the BshC family.</text>
</comment>
<evidence type="ECO:0000256" key="1">
    <source>
        <dbReference type="ARBA" id="ARBA00022598"/>
    </source>
</evidence>
<name>A0A6I6UEG8_9BACI</name>